<reference evidence="3 4" key="1">
    <citation type="journal article" date="2015" name="Genome Announc.">
        <title>Expanding the biotechnology potential of lactobacilli through comparative genomics of 213 strains and associated genera.</title>
        <authorList>
            <person name="Sun Z."/>
            <person name="Harris H.M."/>
            <person name="McCann A."/>
            <person name="Guo C."/>
            <person name="Argimon S."/>
            <person name="Zhang W."/>
            <person name="Yang X."/>
            <person name="Jeffery I.B."/>
            <person name="Cooney J.C."/>
            <person name="Kagawa T.F."/>
            <person name="Liu W."/>
            <person name="Song Y."/>
            <person name="Salvetti E."/>
            <person name="Wrobel A."/>
            <person name="Rasinkangas P."/>
            <person name="Parkhill J."/>
            <person name="Rea M.C."/>
            <person name="O'Sullivan O."/>
            <person name="Ritari J."/>
            <person name="Douillard F.P."/>
            <person name="Paul Ross R."/>
            <person name="Yang R."/>
            <person name="Briner A.E."/>
            <person name="Felis G.E."/>
            <person name="de Vos W.M."/>
            <person name="Barrangou R."/>
            <person name="Klaenhammer T.R."/>
            <person name="Caufield P.W."/>
            <person name="Cui Y."/>
            <person name="Zhang H."/>
            <person name="O'Toole P.W."/>
        </authorList>
    </citation>
    <scope>NUCLEOTIDE SEQUENCE [LARGE SCALE GENOMIC DNA]</scope>
    <source>
        <strain evidence="3 4">DSM 20505</strain>
    </source>
</reference>
<proteinExistence type="predicted"/>
<dbReference type="Pfam" id="PF09911">
    <property type="entry name" value="DUF2140"/>
    <property type="match status" value="1"/>
</dbReference>
<gene>
    <name evidence="3" type="ORF">FC18_GL000780</name>
</gene>
<dbReference type="InterPro" id="IPR018672">
    <property type="entry name" value="DUF2140"/>
</dbReference>
<dbReference type="PATRIC" id="fig|1291052.5.peg.796"/>
<keyword evidence="4" id="KW-1185">Reference proteome</keyword>
<sequence>MAETRAQNKQKQGALSTPRKPRKPINWWKWVTIILVGLILGTGITVWHAVQAPVEQTKTVATVNSKGSVMHVSFTKKELNRLIDNYLKNYLKQGDVQYSLTVGNHAVVKGSFKFFGAKINFGLQCDPYVQTNGNILLKATKLNVGTLSVPLSYVMGYVAKNYNLPDMVTLDSKQNTITLRLNQFDLGNGLHVKADRIDLQHDEIDLTGYLAK</sequence>
<feature type="transmembrane region" description="Helical" evidence="2">
    <location>
        <begin position="27"/>
        <end position="50"/>
    </location>
</feature>
<keyword evidence="2" id="KW-0812">Transmembrane</keyword>
<evidence type="ECO:0008006" key="5">
    <source>
        <dbReference type="Google" id="ProtNLM"/>
    </source>
</evidence>
<dbReference type="RefSeq" id="WP_054676098.1">
    <property type="nucleotide sequence ID" value="NZ_AYYO01000010.1"/>
</dbReference>
<comment type="caution">
    <text evidence="3">The sequence shown here is derived from an EMBL/GenBank/DDBJ whole genome shotgun (WGS) entry which is preliminary data.</text>
</comment>
<organism evidence="3 4">
    <name type="scientific">Lacticaseibacillus sharpeae JCM 1186 = DSM 20505</name>
    <dbReference type="NCBI Taxonomy" id="1291052"/>
    <lineage>
        <taxon>Bacteria</taxon>
        <taxon>Bacillati</taxon>
        <taxon>Bacillota</taxon>
        <taxon>Bacilli</taxon>
        <taxon>Lactobacillales</taxon>
        <taxon>Lactobacillaceae</taxon>
        <taxon>Lacticaseibacillus</taxon>
    </lineage>
</organism>
<dbReference type="AlphaFoldDB" id="A0A0R1ZLX3"/>
<dbReference type="Proteomes" id="UP000051679">
    <property type="component" value="Unassembled WGS sequence"/>
</dbReference>
<dbReference type="EMBL" id="AYYO01000010">
    <property type="protein sequence ID" value="KRM55998.1"/>
    <property type="molecule type" value="Genomic_DNA"/>
</dbReference>
<protein>
    <recommendedName>
        <fullName evidence="5">DUF2140 family protein</fullName>
    </recommendedName>
</protein>
<keyword evidence="2" id="KW-1133">Transmembrane helix</keyword>
<feature type="compositionally biased region" description="Polar residues" evidence="1">
    <location>
        <begin position="1"/>
        <end position="15"/>
    </location>
</feature>
<evidence type="ECO:0000313" key="4">
    <source>
        <dbReference type="Proteomes" id="UP000051679"/>
    </source>
</evidence>
<dbReference type="STRING" id="1291052.FC18_GL000780"/>
<accession>A0A0R1ZLX3</accession>
<evidence type="ECO:0000256" key="2">
    <source>
        <dbReference type="SAM" id="Phobius"/>
    </source>
</evidence>
<evidence type="ECO:0000256" key="1">
    <source>
        <dbReference type="SAM" id="MobiDB-lite"/>
    </source>
</evidence>
<feature type="region of interest" description="Disordered" evidence="1">
    <location>
        <begin position="1"/>
        <end position="21"/>
    </location>
</feature>
<evidence type="ECO:0000313" key="3">
    <source>
        <dbReference type="EMBL" id="KRM55998.1"/>
    </source>
</evidence>
<name>A0A0R1ZLX3_9LACO</name>
<keyword evidence="2" id="KW-0472">Membrane</keyword>